<comment type="similarity">
    <text evidence="10 11">Belongs to the TonB-dependent receptor family.</text>
</comment>
<keyword evidence="2 10" id="KW-0813">Transport</keyword>
<evidence type="ECO:0000256" key="3">
    <source>
        <dbReference type="ARBA" id="ARBA00022452"/>
    </source>
</evidence>
<dbReference type="SUPFAM" id="SSF56935">
    <property type="entry name" value="Porins"/>
    <property type="match status" value="1"/>
</dbReference>
<evidence type="ECO:0000256" key="11">
    <source>
        <dbReference type="RuleBase" id="RU003357"/>
    </source>
</evidence>
<evidence type="ECO:0000256" key="2">
    <source>
        <dbReference type="ARBA" id="ARBA00022448"/>
    </source>
</evidence>
<evidence type="ECO:0000256" key="4">
    <source>
        <dbReference type="ARBA" id="ARBA00022692"/>
    </source>
</evidence>
<evidence type="ECO:0000256" key="1">
    <source>
        <dbReference type="ARBA" id="ARBA00004571"/>
    </source>
</evidence>
<comment type="subcellular location">
    <subcellularLocation>
        <location evidence="1 10">Cell outer membrane</location>
        <topology evidence="1 10">Multi-pass membrane protein</topology>
    </subcellularLocation>
</comment>
<evidence type="ECO:0000259" key="13">
    <source>
        <dbReference type="Pfam" id="PF07715"/>
    </source>
</evidence>
<dbReference type="InterPro" id="IPR039426">
    <property type="entry name" value="TonB-dep_rcpt-like"/>
</dbReference>
<dbReference type="GO" id="GO:0009279">
    <property type="term" value="C:cell outer membrane"/>
    <property type="evidence" value="ECO:0007669"/>
    <property type="project" value="UniProtKB-SubCell"/>
</dbReference>
<dbReference type="EMBL" id="JACBAZ010000001">
    <property type="protein sequence ID" value="NWK54774.1"/>
    <property type="molecule type" value="Genomic_DNA"/>
</dbReference>
<organism evidence="14 15">
    <name type="scientific">Oceaniferula marina</name>
    <dbReference type="NCBI Taxonomy" id="2748318"/>
    <lineage>
        <taxon>Bacteria</taxon>
        <taxon>Pseudomonadati</taxon>
        <taxon>Verrucomicrobiota</taxon>
        <taxon>Verrucomicrobiia</taxon>
        <taxon>Verrucomicrobiales</taxon>
        <taxon>Verrucomicrobiaceae</taxon>
        <taxon>Oceaniferula</taxon>
    </lineage>
</organism>
<dbReference type="Pfam" id="PF07715">
    <property type="entry name" value="Plug"/>
    <property type="match status" value="1"/>
</dbReference>
<evidence type="ECO:0000256" key="8">
    <source>
        <dbReference type="ARBA" id="ARBA00023170"/>
    </source>
</evidence>
<dbReference type="InterPro" id="IPR000531">
    <property type="entry name" value="Beta-barrel_TonB"/>
</dbReference>
<sequence length="706" mass="79114">MHLPRNILHPIGLLLAIPVGAEQESITADSWNQLEESVISATRLGSDAFTSPYSIQTLSAEELEQLMARNLTESLESTPGVMVQKTANGQGSLYLRGFTGYRTLALIDGVRYNNSVYRDGPNEYFSLIDSQSLSAIELLQGPSSVLYGSDAIGGALNLKTKASDYQQREGDYLSGSQWYRYSSAEDSHITRSEIDLGQGERWGLRLGLSWKQLGEVDAADIGAQRKTGYDELAWDSRFDLHINDCWNFTYVHQSLGQDDVWRTHSTIYGVSFAGSSIGTDLRRVKDQERTLDYIQFKGSDINRWIDRASLTCSYQTWNEDSDRQKANKESIDEFFDSRMWGLDIQLESETSLGRWIYGVDFYRDQVDSGRKDFLADGSLDSIRIQGPVGDDATYDMFGSYVQGEFQTSDRLQCLAGVRYNYVRAKIGAYEDPLTGKAADYDDHWDTLVGSLRAIYDLDPEAHWKAWGGISQSFRAPNIADISRYGKSRSDEIEVAATDLDPEHFTTLEIGIKSQTDTSTCSVSYYYTDMRDYITSTPTGNIREGLREVSKQNSSSGHVQGLEVAGRFQLSPDWTLWGNFTWLEGELDAYQANGQSLTEPLSRVMPMTLNAGVRWDHPNRKLWAEISCTIADDADRLSSADQQDTERIPPGGTPGYQLVHLRGGYRFNESFEMTAGLENIFDEAYRVHGSGSNEPGFGLTLALKAQF</sequence>
<dbReference type="Gene3D" id="2.170.130.10">
    <property type="entry name" value="TonB-dependent receptor, plug domain"/>
    <property type="match status" value="1"/>
</dbReference>
<protein>
    <submittedName>
        <fullName evidence="14">TonB-dependent receptor</fullName>
    </submittedName>
</protein>
<dbReference type="GO" id="GO:0015344">
    <property type="term" value="F:siderophore uptake transmembrane transporter activity"/>
    <property type="evidence" value="ECO:0007669"/>
    <property type="project" value="TreeGrafter"/>
</dbReference>
<keyword evidence="3 10" id="KW-1134">Transmembrane beta strand</keyword>
<feature type="domain" description="TonB-dependent receptor plug" evidence="13">
    <location>
        <begin position="50"/>
        <end position="155"/>
    </location>
</feature>
<dbReference type="InterPro" id="IPR036942">
    <property type="entry name" value="Beta-barrel_TonB_sf"/>
</dbReference>
<dbReference type="Gene3D" id="2.40.170.20">
    <property type="entry name" value="TonB-dependent receptor, beta-barrel domain"/>
    <property type="match status" value="1"/>
</dbReference>
<keyword evidence="4 10" id="KW-0812">Transmembrane</keyword>
<dbReference type="GO" id="GO:0044718">
    <property type="term" value="P:siderophore transmembrane transport"/>
    <property type="evidence" value="ECO:0007669"/>
    <property type="project" value="TreeGrafter"/>
</dbReference>
<dbReference type="PANTHER" id="PTHR30069:SF29">
    <property type="entry name" value="HEMOGLOBIN AND HEMOGLOBIN-HAPTOGLOBIN-BINDING PROTEIN 1-RELATED"/>
    <property type="match status" value="1"/>
</dbReference>
<keyword evidence="9 10" id="KW-0998">Cell outer membrane</keyword>
<dbReference type="AlphaFoldDB" id="A0A851GKT2"/>
<evidence type="ECO:0000256" key="10">
    <source>
        <dbReference type="PROSITE-ProRule" id="PRU01360"/>
    </source>
</evidence>
<dbReference type="PROSITE" id="PS52016">
    <property type="entry name" value="TONB_DEPENDENT_REC_3"/>
    <property type="match status" value="1"/>
</dbReference>
<evidence type="ECO:0000313" key="14">
    <source>
        <dbReference type="EMBL" id="NWK54774.1"/>
    </source>
</evidence>
<evidence type="ECO:0000259" key="12">
    <source>
        <dbReference type="Pfam" id="PF00593"/>
    </source>
</evidence>
<name>A0A851GKT2_9BACT</name>
<feature type="domain" description="TonB-dependent receptor-like beta-barrel" evidence="12">
    <location>
        <begin position="258"/>
        <end position="679"/>
    </location>
</feature>
<dbReference type="CDD" id="cd01347">
    <property type="entry name" value="ligand_gated_channel"/>
    <property type="match status" value="1"/>
</dbReference>
<dbReference type="InterPro" id="IPR012910">
    <property type="entry name" value="Plug_dom"/>
</dbReference>
<gene>
    <name evidence="14" type="ORF">HW115_04085</name>
</gene>
<keyword evidence="7 10" id="KW-0472">Membrane</keyword>
<keyword evidence="6 11" id="KW-0798">TonB box</keyword>
<keyword evidence="15" id="KW-1185">Reference proteome</keyword>
<dbReference type="InterPro" id="IPR037066">
    <property type="entry name" value="Plug_dom_sf"/>
</dbReference>
<evidence type="ECO:0000313" key="15">
    <source>
        <dbReference type="Proteomes" id="UP000557872"/>
    </source>
</evidence>
<accession>A0A851GKT2</accession>
<keyword evidence="8 14" id="KW-0675">Receptor</keyword>
<dbReference type="PANTHER" id="PTHR30069">
    <property type="entry name" value="TONB-DEPENDENT OUTER MEMBRANE RECEPTOR"/>
    <property type="match status" value="1"/>
</dbReference>
<keyword evidence="5" id="KW-0732">Signal</keyword>
<dbReference type="RefSeq" id="WP_178931280.1">
    <property type="nucleotide sequence ID" value="NZ_JACBAZ010000001.1"/>
</dbReference>
<dbReference type="Pfam" id="PF00593">
    <property type="entry name" value="TonB_dep_Rec_b-barrel"/>
    <property type="match status" value="1"/>
</dbReference>
<reference evidence="14 15" key="1">
    <citation type="submission" date="2020-07" db="EMBL/GenBank/DDBJ databases">
        <title>Roseicoccus Jingziensis gen. nov., sp. nov., isolated from coastal seawater.</title>
        <authorList>
            <person name="Feng X."/>
        </authorList>
    </citation>
    <scope>NUCLEOTIDE SEQUENCE [LARGE SCALE GENOMIC DNA]</scope>
    <source>
        <strain evidence="14 15">N1E253</strain>
    </source>
</reference>
<evidence type="ECO:0000256" key="5">
    <source>
        <dbReference type="ARBA" id="ARBA00022729"/>
    </source>
</evidence>
<proteinExistence type="inferred from homology"/>
<comment type="caution">
    <text evidence="14">The sequence shown here is derived from an EMBL/GenBank/DDBJ whole genome shotgun (WGS) entry which is preliminary data.</text>
</comment>
<evidence type="ECO:0000256" key="6">
    <source>
        <dbReference type="ARBA" id="ARBA00023077"/>
    </source>
</evidence>
<evidence type="ECO:0000256" key="9">
    <source>
        <dbReference type="ARBA" id="ARBA00023237"/>
    </source>
</evidence>
<dbReference type="Proteomes" id="UP000557872">
    <property type="component" value="Unassembled WGS sequence"/>
</dbReference>
<evidence type="ECO:0000256" key="7">
    <source>
        <dbReference type="ARBA" id="ARBA00023136"/>
    </source>
</evidence>